<evidence type="ECO:0000313" key="1">
    <source>
        <dbReference type="EMBL" id="GFO19607.1"/>
    </source>
</evidence>
<dbReference type="Proteomes" id="UP000735302">
    <property type="component" value="Unassembled WGS sequence"/>
</dbReference>
<proteinExistence type="predicted"/>
<sequence>MKSTAKIIITWYDTSMYNFGQYTKFKNYAVATDPIWKRSLDERAARSRLITSKTQSIETSAKPKRLKISESALDV</sequence>
<dbReference type="EMBL" id="BLXT01005065">
    <property type="protein sequence ID" value="GFO19607.1"/>
    <property type="molecule type" value="Genomic_DNA"/>
</dbReference>
<keyword evidence="2" id="KW-1185">Reference proteome</keyword>
<reference evidence="1 2" key="1">
    <citation type="journal article" date="2021" name="Elife">
        <title>Chloroplast acquisition without the gene transfer in kleptoplastic sea slugs, Plakobranchus ocellatus.</title>
        <authorList>
            <person name="Maeda T."/>
            <person name="Takahashi S."/>
            <person name="Yoshida T."/>
            <person name="Shimamura S."/>
            <person name="Takaki Y."/>
            <person name="Nagai Y."/>
            <person name="Toyoda A."/>
            <person name="Suzuki Y."/>
            <person name="Arimoto A."/>
            <person name="Ishii H."/>
            <person name="Satoh N."/>
            <person name="Nishiyama T."/>
            <person name="Hasebe M."/>
            <person name="Maruyama T."/>
            <person name="Minagawa J."/>
            <person name="Obokata J."/>
            <person name="Shigenobu S."/>
        </authorList>
    </citation>
    <scope>NUCLEOTIDE SEQUENCE [LARGE SCALE GENOMIC DNA]</scope>
</reference>
<name>A0AAV4BL09_9GAST</name>
<protein>
    <submittedName>
        <fullName evidence="1">Uncharacterized protein</fullName>
    </submittedName>
</protein>
<accession>A0AAV4BL09</accession>
<dbReference type="AlphaFoldDB" id="A0AAV4BL09"/>
<gene>
    <name evidence="1" type="ORF">PoB_004611200</name>
</gene>
<comment type="caution">
    <text evidence="1">The sequence shown here is derived from an EMBL/GenBank/DDBJ whole genome shotgun (WGS) entry which is preliminary data.</text>
</comment>
<organism evidence="1 2">
    <name type="scientific">Plakobranchus ocellatus</name>
    <dbReference type="NCBI Taxonomy" id="259542"/>
    <lineage>
        <taxon>Eukaryota</taxon>
        <taxon>Metazoa</taxon>
        <taxon>Spiralia</taxon>
        <taxon>Lophotrochozoa</taxon>
        <taxon>Mollusca</taxon>
        <taxon>Gastropoda</taxon>
        <taxon>Heterobranchia</taxon>
        <taxon>Euthyneura</taxon>
        <taxon>Panpulmonata</taxon>
        <taxon>Sacoglossa</taxon>
        <taxon>Placobranchoidea</taxon>
        <taxon>Plakobranchidae</taxon>
        <taxon>Plakobranchus</taxon>
    </lineage>
</organism>
<evidence type="ECO:0000313" key="2">
    <source>
        <dbReference type="Proteomes" id="UP000735302"/>
    </source>
</evidence>